<reference evidence="2 3" key="1">
    <citation type="submission" date="2016-03" db="EMBL/GenBank/DDBJ databases">
        <authorList>
            <person name="Ploux O."/>
        </authorList>
    </citation>
    <scope>NUCLEOTIDE SEQUENCE [LARGE SCALE GENOMIC DNA]</scope>
    <source>
        <strain evidence="2 3">UAMH 11012</strain>
    </source>
</reference>
<evidence type="ECO:0000256" key="1">
    <source>
        <dbReference type="SAM" id="MobiDB-lite"/>
    </source>
</evidence>
<evidence type="ECO:0000313" key="3">
    <source>
        <dbReference type="Proteomes" id="UP000184330"/>
    </source>
</evidence>
<organism evidence="2 3">
    <name type="scientific">Phialocephala subalpina</name>
    <dbReference type="NCBI Taxonomy" id="576137"/>
    <lineage>
        <taxon>Eukaryota</taxon>
        <taxon>Fungi</taxon>
        <taxon>Dikarya</taxon>
        <taxon>Ascomycota</taxon>
        <taxon>Pezizomycotina</taxon>
        <taxon>Leotiomycetes</taxon>
        <taxon>Helotiales</taxon>
        <taxon>Mollisiaceae</taxon>
        <taxon>Phialocephala</taxon>
        <taxon>Phialocephala fortinii species complex</taxon>
    </lineage>
</organism>
<evidence type="ECO:0000313" key="2">
    <source>
        <dbReference type="EMBL" id="CZR63739.1"/>
    </source>
</evidence>
<protein>
    <recommendedName>
        <fullName evidence="4">Tesmin/TSO1-like CXC domain-containing protein</fullName>
    </recommendedName>
</protein>
<accession>A0A1L7XFC0</accession>
<feature type="region of interest" description="Disordered" evidence="1">
    <location>
        <begin position="260"/>
        <end position="288"/>
    </location>
</feature>
<gene>
    <name evidence="2" type="ORF">PAC_13636</name>
</gene>
<proteinExistence type="predicted"/>
<dbReference type="OrthoDB" id="10012048at2759"/>
<dbReference type="STRING" id="576137.A0A1L7XFC0"/>
<dbReference type="AlphaFoldDB" id="A0A1L7XFC0"/>
<dbReference type="EMBL" id="FJOG01000024">
    <property type="protein sequence ID" value="CZR63739.1"/>
    <property type="molecule type" value="Genomic_DNA"/>
</dbReference>
<name>A0A1L7XFC0_9HELO</name>
<evidence type="ECO:0008006" key="4">
    <source>
        <dbReference type="Google" id="ProtNLM"/>
    </source>
</evidence>
<sequence>MTFSMIGIDWPRPTAIMWTTSTFIDGNGIRRPVNPKVTEAPKGPINPATLKCACKSSCNRSCKCSKNGAGCSDACKCTSCTNPLNVLPDFFGQEDVRAKPCFHTWIKKQSRSRRPFDLRSTATQDKLLRLLLGLRSQDPITSKPTFEEFEDPDLDPDLFEWGTEWNNPSLSDEDQDSLKKKLFRIALGEDDSYPQSSFSFCAEGWHQDDRAGHCRVCGTCHDWREWHCGVCDKCTYGVTLPCQGCGGVSGSYFDSELGYVREESSDSSSDESSDSSPEASPSKRRRLV</sequence>
<keyword evidence="3" id="KW-1185">Reference proteome</keyword>
<dbReference type="Proteomes" id="UP000184330">
    <property type="component" value="Unassembled WGS sequence"/>
</dbReference>